<name>A0A060RBB3_9BACT</name>
<protein>
    <submittedName>
        <fullName evidence="1">Uncharacterized protein</fullName>
    </submittedName>
</protein>
<dbReference type="Proteomes" id="UP000027616">
    <property type="component" value="Chromosome I"/>
</dbReference>
<dbReference type="AlphaFoldDB" id="A0A060RBB3"/>
<evidence type="ECO:0000313" key="2">
    <source>
        <dbReference type="Proteomes" id="UP000027616"/>
    </source>
</evidence>
<reference evidence="1 2" key="1">
    <citation type="journal article" date="2015" name="Genome Announc.">
        <title>Complete Genome Sequence of the Novel Leech Symbiont Mucinivorans hirudinis M3T.</title>
        <authorList>
            <person name="Nelson M.C."/>
            <person name="Bomar L."/>
            <person name="Graf J."/>
        </authorList>
    </citation>
    <scope>NUCLEOTIDE SEQUENCE [LARGE SCALE GENOMIC DNA]</scope>
    <source>
        <strain evidence="2">M3</strain>
    </source>
</reference>
<evidence type="ECO:0000313" key="1">
    <source>
        <dbReference type="EMBL" id="CDN30689.1"/>
    </source>
</evidence>
<proteinExistence type="predicted"/>
<keyword evidence="2" id="KW-1185">Reference proteome</keyword>
<dbReference type="KEGG" id="rbc:BN938_0584"/>
<gene>
    <name evidence="1" type="ORF">BN938_0584</name>
</gene>
<organism evidence="1 2">
    <name type="scientific">Mucinivorans hirudinis</name>
    <dbReference type="NCBI Taxonomy" id="1433126"/>
    <lineage>
        <taxon>Bacteria</taxon>
        <taxon>Pseudomonadati</taxon>
        <taxon>Bacteroidota</taxon>
        <taxon>Bacteroidia</taxon>
        <taxon>Bacteroidales</taxon>
        <taxon>Rikenellaceae</taxon>
        <taxon>Mucinivorans</taxon>
    </lineage>
</organism>
<dbReference type="HOGENOM" id="CLU_2479942_0_0_10"/>
<sequence>MSVDAVKYVLALVLEAVLEAVVEAVVVANQIHVTIAHHIVCLEIMPILQIGLEQKWQNHFFHSYEQINNKYYISNIAKHCLLLLCQN</sequence>
<dbReference type="EMBL" id="HG934468">
    <property type="protein sequence ID" value="CDN30689.1"/>
    <property type="molecule type" value="Genomic_DNA"/>
</dbReference>
<accession>A0A060RBB3</accession>